<evidence type="ECO:0000313" key="4">
    <source>
        <dbReference type="Proteomes" id="UP000288812"/>
    </source>
</evidence>
<feature type="region of interest" description="Disordered" evidence="1">
    <location>
        <begin position="1"/>
        <end position="20"/>
    </location>
</feature>
<evidence type="ECO:0000259" key="2">
    <source>
        <dbReference type="Pfam" id="PF00196"/>
    </source>
</evidence>
<dbReference type="InterPro" id="IPR016032">
    <property type="entry name" value="Sig_transdc_resp-reg_C-effctor"/>
</dbReference>
<protein>
    <recommendedName>
        <fullName evidence="2">HTH luxR-type domain-containing protein</fullName>
    </recommendedName>
</protein>
<dbReference type="EMBL" id="RLIH01000001">
    <property type="protein sequence ID" value="RVU55871.1"/>
    <property type="molecule type" value="Genomic_DNA"/>
</dbReference>
<reference evidence="3 4" key="1">
    <citation type="submission" date="2018-11" db="EMBL/GenBank/DDBJ databases">
        <title>Genome sequencing and assembly of Anaerosphaera sp. nov., GS7-6-2.</title>
        <authorList>
            <person name="Rettenmaier R."/>
            <person name="Liebl W."/>
            <person name="Zverlov V."/>
        </authorList>
    </citation>
    <scope>NUCLEOTIDE SEQUENCE [LARGE SCALE GENOMIC DNA]</scope>
    <source>
        <strain evidence="3 4">GS7-6-2</strain>
    </source>
</reference>
<proteinExistence type="predicted"/>
<gene>
    <name evidence="3" type="ORF">EF514_01270</name>
</gene>
<dbReference type="GO" id="GO:0006355">
    <property type="term" value="P:regulation of DNA-templated transcription"/>
    <property type="evidence" value="ECO:0007669"/>
    <property type="project" value="InterPro"/>
</dbReference>
<comment type="caution">
    <text evidence="3">The sequence shown here is derived from an EMBL/GenBank/DDBJ whole genome shotgun (WGS) entry which is preliminary data.</text>
</comment>
<dbReference type="OrthoDB" id="5244814at2"/>
<name>A0A437SAI8_9FIRM</name>
<accession>A0A437SAI8</accession>
<dbReference type="InterPro" id="IPR036388">
    <property type="entry name" value="WH-like_DNA-bd_sf"/>
</dbReference>
<evidence type="ECO:0000313" key="3">
    <source>
        <dbReference type="EMBL" id="RVU55871.1"/>
    </source>
</evidence>
<organism evidence="3 4">
    <name type="scientific">Anaerosphaera multitolerans</name>
    <dbReference type="NCBI Taxonomy" id="2487351"/>
    <lineage>
        <taxon>Bacteria</taxon>
        <taxon>Bacillati</taxon>
        <taxon>Bacillota</taxon>
        <taxon>Tissierellia</taxon>
        <taxon>Tissierellales</taxon>
        <taxon>Peptoniphilaceae</taxon>
        <taxon>Anaerosphaera</taxon>
    </lineage>
</organism>
<dbReference type="Proteomes" id="UP000288812">
    <property type="component" value="Unassembled WGS sequence"/>
</dbReference>
<dbReference type="AlphaFoldDB" id="A0A437SAI8"/>
<evidence type="ECO:0000256" key="1">
    <source>
        <dbReference type="SAM" id="MobiDB-lite"/>
    </source>
</evidence>
<dbReference type="RefSeq" id="WP_127723001.1">
    <property type="nucleotide sequence ID" value="NZ_RLIH01000001.1"/>
</dbReference>
<feature type="domain" description="HTH luxR-type" evidence="2">
    <location>
        <begin position="127"/>
        <end position="169"/>
    </location>
</feature>
<dbReference type="SUPFAM" id="SSF46894">
    <property type="entry name" value="C-terminal effector domain of the bipartite response regulators"/>
    <property type="match status" value="1"/>
</dbReference>
<dbReference type="InterPro" id="IPR000792">
    <property type="entry name" value="Tscrpt_reg_LuxR_C"/>
</dbReference>
<dbReference type="GO" id="GO:0003677">
    <property type="term" value="F:DNA binding"/>
    <property type="evidence" value="ECO:0007669"/>
    <property type="project" value="InterPro"/>
</dbReference>
<dbReference type="Gene3D" id="1.10.10.10">
    <property type="entry name" value="Winged helix-like DNA-binding domain superfamily/Winged helix DNA-binding domain"/>
    <property type="match status" value="1"/>
</dbReference>
<sequence>MKNLGKQSQSKKQRYYPLRRPDNPYSVDLIPVSEEIYQELNLSINRIRKQEQRAGRCFCPKHLFWKCAADCDVCPYHKKGEFLSLDVEVADEDKDMSTLIDLIADESDLSEELEEKAFKEAVQAAVQSLSPRDWEITRLFMDGLSERAIASKIDCPRKTVNYRKSVIFKTLLEKLSDWF</sequence>
<dbReference type="Pfam" id="PF00196">
    <property type="entry name" value="GerE"/>
    <property type="match status" value="1"/>
</dbReference>
<keyword evidence="4" id="KW-1185">Reference proteome</keyword>